<protein>
    <submittedName>
        <fullName evidence="16">Uncharacterized protein LOC117643054</fullName>
    </submittedName>
</protein>
<evidence type="ECO:0000256" key="1">
    <source>
        <dbReference type="ARBA" id="ARBA00004613"/>
    </source>
</evidence>
<keyword evidence="3" id="KW-0964">Secreted</keyword>
<dbReference type="InterPro" id="IPR014853">
    <property type="entry name" value="VWF/SSPO/ZAN-like_Cys-rich_dom"/>
</dbReference>
<evidence type="ECO:0000256" key="9">
    <source>
        <dbReference type="ARBA" id="ARBA00023180"/>
    </source>
</evidence>
<dbReference type="Gene3D" id="2.30.230.10">
    <property type="entry name" value="Lipovitellin, beta-sheet shell regions, chain A"/>
    <property type="match status" value="1"/>
</dbReference>
<dbReference type="InterPro" id="IPR015817">
    <property type="entry name" value="Vitellinogen_open_b-sht_sub1"/>
</dbReference>
<evidence type="ECO:0000256" key="12">
    <source>
        <dbReference type="SAM" id="SignalP"/>
    </source>
</evidence>
<dbReference type="InParanoid" id="A0A6P8ZKS1"/>
<proteinExistence type="predicted"/>
<keyword evidence="2" id="KW-0813">Transport</keyword>
<comment type="caution">
    <text evidence="10">Lacks conserved residue(s) required for the propagation of feature annotation.</text>
</comment>
<dbReference type="GO" id="GO:0005319">
    <property type="term" value="F:lipid transporter activity"/>
    <property type="evidence" value="ECO:0007669"/>
    <property type="project" value="InterPro"/>
</dbReference>
<dbReference type="OrthoDB" id="6484170at2759"/>
<dbReference type="GeneID" id="117643054"/>
<keyword evidence="4 12" id="KW-0732">Signal</keyword>
<dbReference type="InterPro" id="IPR050733">
    <property type="entry name" value="Vitellogenin/Apolipophorin"/>
</dbReference>
<dbReference type="InterPro" id="IPR015819">
    <property type="entry name" value="Lipid_transp_b-sht_shell"/>
</dbReference>
<dbReference type="Pfam" id="PF08742">
    <property type="entry name" value="C8"/>
    <property type="match status" value="1"/>
</dbReference>
<evidence type="ECO:0000313" key="16">
    <source>
        <dbReference type="RefSeq" id="XP_034237594.1"/>
    </source>
</evidence>
<dbReference type="KEGG" id="tpal:117643054"/>
<evidence type="ECO:0000256" key="10">
    <source>
        <dbReference type="PROSITE-ProRule" id="PRU00557"/>
    </source>
</evidence>
<dbReference type="Gene3D" id="2.20.50.20">
    <property type="entry name" value="Lipovitellin. Chain A, domain 3"/>
    <property type="match status" value="1"/>
</dbReference>
<sequence length="6377" mass="705040">MSVSVLVAALAAVTVVAAGPALPGSDKGALQCAAFCKQETDKISKFKYSPGTTYQYRYESLTETLVAGASPEASRLLLSAWAEITPISRCDYVLKLRDVQLQEASLQDGASKEAARGAAEFKRQLEERPLQFAFQDGVVDELCPAPGEPVWVLNVKRGVLSTFQNAMPDFRIDSTVYETDVTGTCETHYAHAGVLEDNLLMTKTKNLLACSHRMQHHLSVQSTQYASPNPAHALPLLRSNHTCKFALSYGGHLRSAECTESHLFRPFSSGESGARTNVKQTLTLVETSTPDEEADVPRLTAPTFARRTNMLFEHEEAVTAAGAGTMEAVKASLAALATRTKDGVDKQSAAMFSRLVADLRGLQLKDLSLLFDETEELRQRRFLLDALPLVATAESLETMLSLWRSEQITGKEMDSWLAAIPFQTHAKPNMITALLPLLDGLPRPRALLAVSALVHRVCAGRPECAAEVPEVAVVVSRLERLLGADCRALGRDETDMVLLALRALGNAGVVITPATLARCYESTTNPLEVRLAALTAWRRAPCEVQPSSAFLRLYTEQRLDVELRIAAYLAAMRCPSPTTIRVVKDALYAEDVNQVASFVWTHLTNLQETASPWKQNLRELVESDFLKNKFKTDVRKFSRNYEGSVFVDKVNMGVTTESNVVFSPQSYLPRSANLNLTVDVFGESVNLFEVGARVEGFESVVEGLFAKGGAFPDEGVQAMLQNLRSGPTSDAENSIAKLSSAFDARRRLPQEPHGEMYARVFGNELHYSRFNGLQELAENTDTFAHPMKTLIGLLRRSELDVTKSLVFLDAAYVLPTASGMPLELTANGSATVGLQVKGRLDLSEMMTKKALLVEGRVAPSASVQIVANMGINAYVTRTGLRTISTMHSSTFVDGKIQVNGGKLTEVSLNVPRERVEVVEVSSKLYLLHREQPRELQGVVEDRDETEGCSSDTAAAVTGFKMCGTLSYANASRFEDAPYFPLTGPFNMSVVLHRTDTFDKYSFQYKSEFEKPNDPTSPVSWSATFDTPGSRVNRKLVGLLWADIRQLGARAQLVSPWAAVEGTAKANLARDKRSLDVTVNKDGREVLALAASCVQMASSGGGQAGSRLEPTMTVHWRRHALLDMRGSINYITNTKYSADLTVGGLTEQPVALAADLTRAGTKWDLTASARAAGIDAGVQGSARWAPPNVVSAKITANYKLGSSKAHDVALAAKYQSNDKGALSRKSASFNLQTSQWPQHNVVAALDLQRADRYWESSQQLGLGDSLWTAQQLYRNRHPNEHSDLALKLSLANAKKGVDYRLDLQHLTTDVGLASHALLQYSKDVRWNAALEYGVSLTASDGAALTAYRLNAQLACPWRLLDWKADVQQQARGSYRANARGRYEVTVPQGPKVQHELVINGTYSNNNTLVSLHHVLELDAAFPKSKSASWAVPFRVTAAMAAANGRARQWLQVDRAGARYRIDVDYTKNRYHVVDVVLRLDTKGYKGRLAILNEDTEKGAILDLQFTKRFVLDTKVSCDGVKHVVSVEMFWDKDVDPKKRVALHAEADSESRQAELAFPDQYIKLQVTKLPNGFTSVLEWTGGDRLTLNTEWALSAESGKLSASLTTPFHGYKMQTMAALYVLTDNSTDARVDLTWSDQMLSVNMLGETLHGGLRATAHVSSSLSLLRNVTLAVSHVDVKNGTTRDMQSHFSLDYNSHRTAADAKLLATNIGVSGTASFVSPFELARSLSGKFALENDVYGDRGQVEVSWAPERRAGAEFKLMMGRNPHVLLQVVTPFEGYELTMAEFQYNAVGDAANVNLRGELNRKAVSLSMQGQRSDAVLKGQAEVASPFSKTVKMTAEHSTKKGKIHDVFKVNYGDKTILDVDVGGDVKFPTLVDVTGKLAVPGHRLQSAILSKVDDVGLTTQLSGEWNEDTASLRVEGSLRKQGEETLFDYKMTLAGTVLPRQLVLALHHRHKPSVHYITKVALPGSVQLSHSLTMEDATHWENSITVQTPNKTGSIVNAHSMAFDGSELEHSMTATLNGKKATAELSYSKYSAGYFKSLEAVINTPYSDPVKFNFDLPFEGKNTCRPKVVLKYKEKTVSAVALVRLNKGGAHFNLQLETPFCPPVSVDADVDLLSSPKKTYMLVKWNGKVMEVDASGELSRLKSSYSVKMVRSDLGLDVFRSEGRYDLAAATKSAALSLKLDAQEWFVRANGAALTDNYVASFEYHLPIPSWETLKLAGDIDLTRPTKLAVLSFNRKDAHLVLSASTTINRHSPRFSLSLDSNIPGINSAYFQSAYNRDAEHAHTVDVTYGQADYEVKLAGNLTTNDLAGLANIQLVTPIKGYERMSLNFVYDLKGVHQKVIFKTARNDWEVLFDGNSSLDEKGAGEATLLLNLPYEGMEELKASLKQELDKGKRSVNVVLTNLDKAVSLSGDVITPEEGGVAIKAALVTPFDGFESIGGHLNVTSPQLQQKRASVSLHRNEFKFHAAGQMNIQRLKSSGSIAVATPLEGYKGFDSEFEYDVSGATKSGRAEYKAVGGVANVVQFSSKTATPKNGQAEAAVTLPLLGLPQIKVDGNFDCRNANKFADFKVRLDGEAEVMSARVEMEQNKMKAWFVTPKEGFKDVFISGSISSENGKKVVLVQVKNSNADSNLTIEANLQKFASDVTVDVTTPFEEWQSINLAAKYDLISTKKMAFFKLARNKQNIFDASARALLELKSGEADIKLATSFLDFSSLAYRGSYDFTDDLSAAASRERDGVTQTLAGRVSLQDDGANVRVQTPFEGFEDVTLAGRYSGGEAKSAELSLETNGKKKSFEIAITNKNQIAKIAMKTPLKDFEKVDVVLNYGGLLKKSKTYSVDLSIKANEKTFVHTGGILGLNWDSKITLDAVVDIPVLGGYFDDLSVDFVMLPGLPPRMTRVILKNRGDLTLEMKSDIFNTYNGGFTATAYMSYNETERKTKLEFYPREILIRGSFVADDRVVFSGEFLFDSADNKVNVEVKSPFEDYEHVGLGWKHGHNFAQAWMKTPIEELEDLKAYGEFNIKEASNSSVKLSASRNDNIFDLDILIKYGFENGDSHINMRTSLKNYEKCSLGVQYDVKNARKSAVVYMERNENVHSVSGDVLVSGLVGDAVLNVRTPYDGYKDVRLEGTYDLNTRGHKKVTLVGDFEDQRRVNGRFGLTYGGSRSSIELISETPFPFATFSVVGAYDYAAPSSTWNIKSSVKLAGVAAEVSAVIVKNKEGNLVVAYATQNEDKKVKVDWQLENGLKHKKAAFSVDMGAGKKIEAVASMYLDGFKNVDTEVTITSLNSQTYSLTAQWNMARSNVIAGNIGLQWGPNKEIKLEGDLEIGESKKPVKLGLKLTSPFRNLENVRFSSIVTYDSELVLTSELQWDPTKKIVLNSMFSHSVLQTKSRVEFTTPFTPPLLFTLKQDHAGMLEALFQLGPDKYELKGNVAQYSTRHLEVDFALTTPKVGLTFLKLAGTYNLDGAEKLATAAFTKEKETASVHLSLKADRKQHSARVAVVALDGRQWEVSGTLNRTKGVAATALLQWNEHEKIDLTVDWVPTQLSVEAKTPFAGFKDLRAGYLLDFADTTRKGQINGKKEADEIDVSFNVDLANPDVVNFDLALKTPFTEYVSASGTYRENDGHHVEMTVKDKRHQTKVEGKLRYERQENQLDLHFESSKDEYKGLDIRAGYNLNGQHGNKHMHVNMRVGETTLKARVEGNLKSDTVHALLRVDSSLAAIKTLETGVNLHKNANGLLRGNVNYMRNDALYQVRGTGNYQVGNVRAQMTVEMPGRKIDNIFVISRYDAKSVSFVAGTQASKFEFEGTFNLTGPVYSVNATLKSPFVKVLEHLSLKTVVDSQNPAVYFLGQWTPEDKVVGQASIKANRLLVKLETPFKRWESVEVSGQYSRNDLAVYDLESKANWNDFEIKLTGSLNSEPSDFGVKGQLEWSGNQKIDLDATVQVAGGENLNNIKCKFRLYTPFQQMNRMELDLALDMANKGQLKSRLALVTPFEMLPELRSTLVLRNDDYRQMSGLIEATALGREMRVGANIANDALQNVNLKLEVLIPFLEIPPITIEGNLNQREWRSVDSQIKVILPKNTYHVGGNYHLEGLTLDAKCVLKTPAIDTELSFGGKLDYEDLDRILAQAYFGGNNVSAMYELKDTSLTGSVHLNVPTFKVKVASLEFKGSYSPSIEAFVSYNCQKHAGSARLAIEHKPDSVSTRVDLDLPDWLGSKRRTMQVSLKFPDNSYKALITVESVNKHVLSVALTNDKDVLAVSAHANSPIVGEKNGEMKLHKDWEALTVNLNDILLVDKNKNIGSVTLKFRNAAHRIQYLLEESRAGSMGGSVEMESPLIRAQKLTVNGNFVQSANRVFGEVDCILGTANHRGSLTLTLAEDGRSTTTKLEVVSVGEPILNVEAKASYDNTVSKAELSVQIMNTDNRISFRHKRTLPLDSKLVVATPLIGEKPFQAVLTTANYSILAYAGTGEDLTSHYVLLDASLERKLGTAHLNFRAPMVPFVRSLAMSGEFVAESTRNVKLNLGVDFVSDYANLKLESLFSLNATELLAKLDLQTPIEGLESLQASARVPLVLTRDMDVHVRASLPSGATYGAHALFKNLAERLEMSVGAQCKSRKLGGALKVIYGPVYALEAEVNTPFPPYSHYRLDLKGQRSLVDGNDIVNYVEWNDQRVELRYSMLAASRKFETSVQLTTPFVSYERYALSLKMENNLRKALSIKISHPQLRQDLLVEFDYTFNGMSDVNLIARVTADIHPAFESASLLFSNKLNAANRSYTGSLSARYNQEELLFSAEGQLKPGLVMSEIQATINSKQLYFQAKGGVVDEVIEVSLQLETPFQVIRDAEIFLQASNRRLIGTEAKIVYNAHEYLGVSVRRDDSNVTTFEAWNSWRPVSASYLVSLGTETHLLGEVCWDMHAKEQSMIRYEFHATKPVASRREVTSTLQVPTRVMSLSGVAEASDERYEYGVDMSIEKDQTYGATVVLNLDYVEDPVTDLKCEVRGVLRLPHRTLEMARFEELRRSDGVIKLNRVGTEFLWDAANDRDKKFLLLVVREAGKEEIRLQHAALQHDIVLRYEQALHEVRATLEYSPVPEDLIVVEGQYKDAVDHMLTVLTVRHQSSDLDLRVALKGGSSQAESSGTINIKYLDSRTRQDRVLELRGHVQHAEPAVEAVVLTNENRIAVGGKLWSRGPGLYRGAEARVQMNQRDPLRVQAQLNAVDDSPSIAVDVHYGESRTYSMFAGMPNHREVKASAQHNLFGTNTIDGLFTMKLNNSKLFWTRASWRLGVVDEMQNAVLADYNDLVLAGGAIYDGFTDFLREDVGGKWEAVYPRVMDTLDEVMQYNIRTKKAIAADLPDILAKLKEHFEHNDFFVKDIWNFFASAASVASGGASCVTKHGLEVLDAAYSAVKSFASMLVDIVYIDIAATLDVIPVIKALGKNAMVHWNATMTDLAELRNATHRWTREVLKSAHDSLAQLESSVAAQLDRWDAFVEDAKRRIERAVVPGLLTAQEMFAFLNYHVTRIQESVSAFVESVKTHLMSMEEVREVLHLYSQYASWLEDFHVQDYFDQYLSELSDTAEWVVRDLRQTYSDYKAYFDALCDAAFGHYEALHKLPPVAYVRKLAGKVYQKALWAWRYYDVTKEIGESLLWALHQLEVGLMDLLNHMDASAVARPTLEPSSSLILDKDLGLLEYTQTLPIHWHGFDRLPEFHELSPYRVAQEQTADISSLDKYRYYLLDALNEYRSGLKLSRWLPPYGATGLLVGRHHFMTFDKQFFDFAGECSYLLTSDFVNSKFSAIVNYEIINRKVQKKSLTVLTDGHSIEVTSNQRVLVDGKKAETPTLVGDSTTVTREGDRVRITSQHGLTVDCNLRYDVCTLDITGWHFGRTGGLLGTYDNEPANDLAMPTGELSETGDLEAFADAWRVGRKQCRPLNHASADTTTVAKQADRGLAREAQETCASYFLDSDSSLAPCFPRVDPAPFRALCEADVRQQANSPARDRALCAPAAAYVELCRRAGMELWVPQFCVRCDLPDGNVLAAGEVKVFKGTAPQSADVVFVVEQASCLRDLPVEELAVKLDVALKRQGLTGNRFAVVGFGGDETETFRAPHVLSTEGLVWTTGRHVEKAFDRLRTSAVEPSATPVQDAYDALWYAARLPFRAAVSKTLVLVTCHECSGDASEHADTFSDAVDMLKDGDLTLHVLEPNAVRLRKAKGVSKSSRAAAKAALKQARVFGADRKGVYTPRNVKSLQPSEQLVKQVSMSKDLCTPLALETNGTAFNLDRVANAALGDGPSIPVLNKKFLDVWARRVASQALPANCQRCDCVADQDGSGRAICQNCLSPSIEQFLKEWEDMTVGDDDEEVEMEVDFPEYSDEDTDMSKI</sequence>
<dbReference type="PROSITE" id="PS51233">
    <property type="entry name" value="VWFD"/>
    <property type="match status" value="1"/>
</dbReference>
<dbReference type="Pfam" id="PF00094">
    <property type="entry name" value="VWD"/>
    <property type="match status" value="1"/>
</dbReference>
<dbReference type="SMART" id="SM00638">
    <property type="entry name" value="LPD_N"/>
    <property type="match status" value="1"/>
</dbReference>
<dbReference type="PANTHER" id="PTHR23345">
    <property type="entry name" value="VITELLOGENIN-RELATED"/>
    <property type="match status" value="1"/>
</dbReference>
<dbReference type="SUPFAM" id="SSF56968">
    <property type="entry name" value="Lipovitellin-phosvitin complex, beta-sheet shell regions"/>
    <property type="match status" value="2"/>
</dbReference>
<feature type="signal peptide" evidence="12">
    <location>
        <begin position="1"/>
        <end position="18"/>
    </location>
</feature>
<comment type="subcellular location">
    <subcellularLocation>
        <location evidence="1">Secreted</location>
    </subcellularLocation>
</comment>
<dbReference type="Pfam" id="PF09172">
    <property type="entry name" value="Vit_open_b-sht"/>
    <property type="match status" value="1"/>
</dbReference>
<dbReference type="InterPro" id="IPR009454">
    <property type="entry name" value="Lipid_transpt_open_b-sht"/>
</dbReference>
<dbReference type="GO" id="GO:0045735">
    <property type="term" value="F:nutrient reservoir activity"/>
    <property type="evidence" value="ECO:0007669"/>
    <property type="project" value="UniProtKB-KW"/>
</dbReference>
<evidence type="ECO:0000256" key="3">
    <source>
        <dbReference type="ARBA" id="ARBA00022525"/>
    </source>
</evidence>
<organism evidence="16">
    <name type="scientific">Thrips palmi</name>
    <name type="common">Melon thrips</name>
    <dbReference type="NCBI Taxonomy" id="161013"/>
    <lineage>
        <taxon>Eukaryota</taxon>
        <taxon>Metazoa</taxon>
        <taxon>Ecdysozoa</taxon>
        <taxon>Arthropoda</taxon>
        <taxon>Hexapoda</taxon>
        <taxon>Insecta</taxon>
        <taxon>Pterygota</taxon>
        <taxon>Neoptera</taxon>
        <taxon>Paraneoptera</taxon>
        <taxon>Thysanoptera</taxon>
        <taxon>Terebrantia</taxon>
        <taxon>Thripoidea</taxon>
        <taxon>Thripidae</taxon>
        <taxon>Thrips</taxon>
    </lineage>
</organism>
<dbReference type="InterPro" id="IPR001747">
    <property type="entry name" value="Vitellogenin_N"/>
</dbReference>
<dbReference type="PANTHER" id="PTHR23345:SF15">
    <property type="entry name" value="VITELLOGENIN 1-RELATED"/>
    <property type="match status" value="1"/>
</dbReference>
<dbReference type="SUPFAM" id="SSF48431">
    <property type="entry name" value="Lipovitellin-phosvitin complex, superhelical domain"/>
    <property type="match status" value="1"/>
</dbReference>
<keyword evidence="8" id="KW-1015">Disulfide bond</keyword>
<gene>
    <name evidence="16" type="primary">LOC117643054</name>
</gene>
<evidence type="ECO:0000259" key="14">
    <source>
        <dbReference type="PROSITE" id="PS51233"/>
    </source>
</evidence>
<evidence type="ECO:0000256" key="7">
    <source>
        <dbReference type="ARBA" id="ARBA00023121"/>
    </source>
</evidence>
<keyword evidence="15" id="KW-1185">Reference proteome</keyword>
<evidence type="ECO:0000256" key="5">
    <source>
        <dbReference type="ARBA" id="ARBA00022761"/>
    </source>
</evidence>
<evidence type="ECO:0000256" key="2">
    <source>
        <dbReference type="ARBA" id="ARBA00022448"/>
    </source>
</evidence>
<dbReference type="Gene3D" id="2.20.80.10">
    <property type="entry name" value="Lipovitellin-phosvitin complex, chain A, domain 4"/>
    <property type="match status" value="1"/>
</dbReference>
<dbReference type="GO" id="GO:0005576">
    <property type="term" value="C:extracellular region"/>
    <property type="evidence" value="ECO:0007669"/>
    <property type="project" value="UniProtKB-SubCell"/>
</dbReference>
<evidence type="ECO:0000256" key="11">
    <source>
        <dbReference type="SAM" id="MobiDB-lite"/>
    </source>
</evidence>
<dbReference type="SMART" id="SM00216">
    <property type="entry name" value="VWD"/>
    <property type="match status" value="1"/>
</dbReference>
<dbReference type="SMART" id="SM01169">
    <property type="entry name" value="DUF1943"/>
    <property type="match status" value="1"/>
</dbReference>
<feature type="chain" id="PRO_5027724497" evidence="12">
    <location>
        <begin position="19"/>
        <end position="6377"/>
    </location>
</feature>
<dbReference type="SMART" id="SM00832">
    <property type="entry name" value="C8"/>
    <property type="match status" value="1"/>
</dbReference>
<evidence type="ECO:0000256" key="6">
    <source>
        <dbReference type="ARBA" id="ARBA00023055"/>
    </source>
</evidence>
<dbReference type="GO" id="GO:0008289">
    <property type="term" value="F:lipid binding"/>
    <property type="evidence" value="ECO:0007669"/>
    <property type="project" value="UniProtKB-KW"/>
</dbReference>
<dbReference type="InterPro" id="IPR015816">
    <property type="entry name" value="Vitellinogen_b-sht_N"/>
</dbReference>
<accession>A0A6P8ZKS1</accession>
<keyword evidence="9" id="KW-0325">Glycoprotein</keyword>
<evidence type="ECO:0000256" key="4">
    <source>
        <dbReference type="ARBA" id="ARBA00022729"/>
    </source>
</evidence>
<dbReference type="InterPro" id="IPR001846">
    <property type="entry name" value="VWF_type-D"/>
</dbReference>
<dbReference type="InterPro" id="IPR015255">
    <property type="entry name" value="Vitellinogen_open_b-sht"/>
</dbReference>
<dbReference type="RefSeq" id="XP_034237594.1">
    <property type="nucleotide sequence ID" value="XM_034381703.1"/>
</dbReference>
<keyword evidence="6" id="KW-0445">Lipid transport</keyword>
<dbReference type="PROSITE" id="PS51211">
    <property type="entry name" value="VITELLOGENIN"/>
    <property type="match status" value="1"/>
</dbReference>
<feature type="domain" description="Vitellogenin" evidence="13">
    <location>
        <begin position="48"/>
        <end position="672"/>
    </location>
</feature>
<dbReference type="FunCoup" id="A0A6P8ZKS1">
    <property type="interactions" value="3"/>
</dbReference>
<dbReference type="Proteomes" id="UP000515158">
    <property type="component" value="Unplaced"/>
</dbReference>
<name>A0A6P8ZKS1_THRPL</name>
<feature type="region of interest" description="Disordered" evidence="11">
    <location>
        <begin position="6353"/>
        <end position="6377"/>
    </location>
</feature>
<reference evidence="16" key="1">
    <citation type="submission" date="2025-08" db="UniProtKB">
        <authorList>
            <consortium name="RefSeq"/>
        </authorList>
    </citation>
    <scope>IDENTIFICATION</scope>
    <source>
        <tissue evidence="16">Total insect</tissue>
    </source>
</reference>
<dbReference type="Gene3D" id="1.25.10.20">
    <property type="entry name" value="Vitellinogen, superhelical"/>
    <property type="match status" value="1"/>
</dbReference>
<evidence type="ECO:0000259" key="13">
    <source>
        <dbReference type="PROSITE" id="PS51211"/>
    </source>
</evidence>
<evidence type="ECO:0000313" key="15">
    <source>
        <dbReference type="Proteomes" id="UP000515158"/>
    </source>
</evidence>
<dbReference type="Pfam" id="PF06448">
    <property type="entry name" value="DUF1081"/>
    <property type="match status" value="1"/>
</dbReference>
<dbReference type="InterPro" id="IPR011030">
    <property type="entry name" value="Lipovitellin_superhlx_dom"/>
</dbReference>
<keyword evidence="5" id="KW-0758">Storage protein</keyword>
<keyword evidence="7" id="KW-0446">Lipid-binding</keyword>
<feature type="domain" description="VWFD" evidence="14">
    <location>
        <begin position="5755"/>
        <end position="5927"/>
    </location>
</feature>
<dbReference type="FunFam" id="2.20.50.20:FF:000007">
    <property type="entry name" value="von Willebrand factor type D domaincontaining protein"/>
    <property type="match status" value="1"/>
</dbReference>
<dbReference type="Pfam" id="PF01347">
    <property type="entry name" value="Vitellogenin_N"/>
    <property type="match status" value="1"/>
</dbReference>
<evidence type="ECO:0000256" key="8">
    <source>
        <dbReference type="ARBA" id="ARBA00023157"/>
    </source>
</evidence>